<name>A0ABV5U0C1_9PSEU</name>
<evidence type="ECO:0000313" key="1">
    <source>
        <dbReference type="EMBL" id="MFB9684839.1"/>
    </source>
</evidence>
<dbReference type="Proteomes" id="UP001589535">
    <property type="component" value="Unassembled WGS sequence"/>
</dbReference>
<organism evidence="1 2">
    <name type="scientific">Amycolatopsis plumensis</name>
    <dbReference type="NCBI Taxonomy" id="236508"/>
    <lineage>
        <taxon>Bacteria</taxon>
        <taxon>Bacillati</taxon>
        <taxon>Actinomycetota</taxon>
        <taxon>Actinomycetes</taxon>
        <taxon>Pseudonocardiales</taxon>
        <taxon>Pseudonocardiaceae</taxon>
        <taxon>Amycolatopsis</taxon>
    </lineage>
</organism>
<dbReference type="RefSeq" id="WP_378191967.1">
    <property type="nucleotide sequence ID" value="NZ_JBHMBK010000007.1"/>
</dbReference>
<evidence type="ECO:0000313" key="2">
    <source>
        <dbReference type="Proteomes" id="UP001589535"/>
    </source>
</evidence>
<protein>
    <submittedName>
        <fullName evidence="1">Uncharacterized protein</fullName>
    </submittedName>
</protein>
<reference evidence="1 2" key="1">
    <citation type="submission" date="2024-09" db="EMBL/GenBank/DDBJ databases">
        <authorList>
            <person name="Sun Q."/>
            <person name="Mori K."/>
        </authorList>
    </citation>
    <scope>NUCLEOTIDE SEQUENCE [LARGE SCALE GENOMIC DNA]</scope>
    <source>
        <strain evidence="1 2">JCM 13852</strain>
    </source>
</reference>
<keyword evidence="2" id="KW-1185">Reference proteome</keyword>
<dbReference type="EMBL" id="JBHMBK010000007">
    <property type="protein sequence ID" value="MFB9684839.1"/>
    <property type="molecule type" value="Genomic_DNA"/>
</dbReference>
<comment type="caution">
    <text evidence="1">The sequence shown here is derived from an EMBL/GenBank/DDBJ whole genome shotgun (WGS) entry which is preliminary data.</text>
</comment>
<sequence length="44" mass="4458">MEELGRFVVGREGVLIADVVGADGVGATEEEVDGVRVVGGLDDA</sequence>
<proteinExistence type="predicted"/>
<accession>A0ABV5U0C1</accession>
<gene>
    <name evidence="1" type="ORF">ACFFTO_11660</name>
</gene>